<dbReference type="SMART" id="SM00315">
    <property type="entry name" value="RGS"/>
    <property type="match status" value="1"/>
</dbReference>
<feature type="compositionally biased region" description="Polar residues" evidence="8">
    <location>
        <begin position="254"/>
        <end position="270"/>
    </location>
</feature>
<evidence type="ECO:0000259" key="9">
    <source>
        <dbReference type="PROSITE" id="PS50011"/>
    </source>
</evidence>
<dbReference type="SUPFAM" id="SSF56112">
    <property type="entry name" value="Protein kinase-like (PK-like)"/>
    <property type="match status" value="1"/>
</dbReference>
<dbReference type="EMBL" id="BAAFJT010000030">
    <property type="protein sequence ID" value="GAB0201209.1"/>
    <property type="molecule type" value="Genomic_DNA"/>
</dbReference>
<dbReference type="PANTHER" id="PTHR24355">
    <property type="entry name" value="G PROTEIN-COUPLED RECEPTOR KINASE/RIBOSOMAL PROTEIN S6 KINASE"/>
    <property type="match status" value="1"/>
</dbReference>
<dbReference type="SUPFAM" id="SSF48097">
    <property type="entry name" value="Regulator of G-protein signaling, RGS"/>
    <property type="match status" value="1"/>
</dbReference>
<evidence type="ECO:0000256" key="4">
    <source>
        <dbReference type="ARBA" id="ARBA00022777"/>
    </source>
</evidence>
<dbReference type="InterPro" id="IPR011009">
    <property type="entry name" value="Kinase-like_dom_sf"/>
</dbReference>
<accession>A0ABC9XTZ0</accession>
<feature type="compositionally biased region" description="Low complexity" evidence="8">
    <location>
        <begin position="197"/>
        <end position="212"/>
    </location>
</feature>
<evidence type="ECO:0000313" key="12">
    <source>
        <dbReference type="Proteomes" id="UP001623348"/>
    </source>
</evidence>
<dbReference type="Gene3D" id="1.10.167.10">
    <property type="entry name" value="Regulator of G-protein Signalling 4, domain 2"/>
    <property type="match status" value="2"/>
</dbReference>
<evidence type="ECO:0000256" key="7">
    <source>
        <dbReference type="RuleBase" id="RU000308"/>
    </source>
</evidence>
<protein>
    <recommendedName>
        <fullName evidence="7">G protein-coupled receptor kinase</fullName>
        <ecNumber evidence="7">2.7.11.-</ecNumber>
    </recommendedName>
</protein>
<keyword evidence="1 7" id="KW-0723">Serine/threonine-protein kinase</keyword>
<dbReference type="PROSITE" id="PS00108">
    <property type="entry name" value="PROTEIN_KINASE_ST"/>
    <property type="match status" value="1"/>
</dbReference>
<feature type="active site" description="Proton acceptor" evidence="6">
    <location>
        <position position="584"/>
    </location>
</feature>
<feature type="compositionally biased region" description="Gly residues" evidence="8">
    <location>
        <begin position="84"/>
        <end position="95"/>
    </location>
</feature>
<name>A0ABC9XTZ0_GRUJA</name>
<dbReference type="Gene3D" id="1.10.510.10">
    <property type="entry name" value="Transferase(Phosphotransferase) domain 1"/>
    <property type="match status" value="2"/>
</dbReference>
<dbReference type="InterPro" id="IPR036305">
    <property type="entry name" value="RGS_sf"/>
</dbReference>
<dbReference type="PROSITE" id="PS50011">
    <property type="entry name" value="PROTEIN_KINASE_DOM"/>
    <property type="match status" value="1"/>
</dbReference>
<comment type="caution">
    <text evidence="11">The sequence shown here is derived from an EMBL/GenBank/DDBJ whole genome shotgun (WGS) entry which is preliminary data.</text>
</comment>
<evidence type="ECO:0000256" key="5">
    <source>
        <dbReference type="ARBA" id="ARBA00022840"/>
    </source>
</evidence>
<gene>
    <name evidence="11" type="ORF">GRJ2_002586500</name>
</gene>
<keyword evidence="3 7" id="KW-0547">Nucleotide-binding</keyword>
<dbReference type="PROSITE" id="PS50132">
    <property type="entry name" value="RGS"/>
    <property type="match status" value="1"/>
</dbReference>
<feature type="region of interest" description="Disordered" evidence="8">
    <location>
        <begin position="197"/>
        <end position="371"/>
    </location>
</feature>
<evidence type="ECO:0000256" key="3">
    <source>
        <dbReference type="ARBA" id="ARBA00022741"/>
    </source>
</evidence>
<keyword evidence="12" id="KW-1185">Reference proteome</keyword>
<dbReference type="GO" id="GO:0004674">
    <property type="term" value="F:protein serine/threonine kinase activity"/>
    <property type="evidence" value="ECO:0007669"/>
    <property type="project" value="UniProtKB-KW"/>
</dbReference>
<keyword evidence="5 7" id="KW-0067">ATP-binding</keyword>
<evidence type="ECO:0000256" key="6">
    <source>
        <dbReference type="PIRSR" id="PIRSR600239-51"/>
    </source>
</evidence>
<feature type="compositionally biased region" description="Basic and acidic residues" evidence="8">
    <location>
        <begin position="302"/>
        <end position="324"/>
    </location>
</feature>
<feature type="compositionally biased region" description="Gly residues" evidence="8">
    <location>
        <begin position="19"/>
        <end position="28"/>
    </location>
</feature>
<organism evidence="11 12">
    <name type="scientific">Grus japonensis</name>
    <name type="common">Japanese crane</name>
    <name type="synonym">Red-crowned crane</name>
    <dbReference type="NCBI Taxonomy" id="30415"/>
    <lineage>
        <taxon>Eukaryota</taxon>
        <taxon>Metazoa</taxon>
        <taxon>Chordata</taxon>
        <taxon>Craniata</taxon>
        <taxon>Vertebrata</taxon>
        <taxon>Euteleostomi</taxon>
        <taxon>Archelosauria</taxon>
        <taxon>Archosauria</taxon>
        <taxon>Dinosauria</taxon>
        <taxon>Saurischia</taxon>
        <taxon>Theropoda</taxon>
        <taxon>Coelurosauria</taxon>
        <taxon>Aves</taxon>
        <taxon>Neognathae</taxon>
        <taxon>Neoaves</taxon>
        <taxon>Gruiformes</taxon>
        <taxon>Gruidae</taxon>
        <taxon>Grus</taxon>
    </lineage>
</organism>
<evidence type="ECO:0000313" key="11">
    <source>
        <dbReference type="EMBL" id="GAB0201209.1"/>
    </source>
</evidence>
<comment type="similarity">
    <text evidence="7">Belongs to the protein kinase superfamily. AGC Ser/Thr protein kinase family. GPRK subfamily.</text>
</comment>
<dbReference type="EC" id="2.7.11.-" evidence="7"/>
<feature type="region of interest" description="Disordered" evidence="8">
    <location>
        <begin position="16"/>
        <end position="35"/>
    </location>
</feature>
<sequence>MDIGGLETVVANSAYVSARGGGGGGSGASGRDRRQRARLRLPHISQCEALRARLAGGDPARGGHGVQNGVTAGKNDVAGAQKGVTGGKSGGGGAQNGVRGAQNGGGGDQNGGSHGGGHLVEDTSFRWQCVEQPIGKLLFQRFLEGTPGLAAAGALWAELEAYERCEDAERGGAAAALRGRFFTPGGAEHCGFLSAAATAPPTGEAPPTANGGHDTSNSGHDSYGGHDTSNGSHDIANGGHDTSNGGHDIANGGHDTSNGSHDTTNGGHDTSSSDRDTANGSHDSNGGRDRPNGGVDSPTGSHDSDGDHDRLNGGHDTANKEHDAPNGGLNMPVGDHGAPAGGHDTSNGGHDNDNCHYTPNSGNDTPNGAMIPSTVVLNTTQPRCLFMGTRTSPNSGRATFSPSTGATASAEAFGQARRELLAHLEAVAWYPYRASPEFGRFVQFKWLEGQAVGAEAFVDFRVLGKGGFGEVCACQRRATGKMYANKRLNKKRLKKRQGYEAALVEKRILARVHSRFIVSLACAFQTKTDLCLVMTLMNGGDLRYHMYNVDEDNPGFPEPRAVFYAAQILLGLEHLHQHRIVYRDLKPENVLLDDAGFMAPEVLRDEEYDWSVDYFTLGVTIYEMLEAKGPFRRRGEKVENKEVTRRILHDPVSYSDRFSPAARAACEGLLAKDPSTRLGFQGNDCAQLKAHPLFATVNWGRLEAGDPIGDIPLVTPNDDVPR</sequence>
<dbReference type="InterPro" id="IPR044926">
    <property type="entry name" value="RGS_subdomain_2"/>
</dbReference>
<dbReference type="InterPro" id="IPR000239">
    <property type="entry name" value="GPCR_kinase"/>
</dbReference>
<dbReference type="PANTHER" id="PTHR24355:SF23">
    <property type="entry name" value="G PROTEIN-COUPLED RECEPTOR KINASE"/>
    <property type="match status" value="1"/>
</dbReference>
<evidence type="ECO:0000256" key="1">
    <source>
        <dbReference type="ARBA" id="ARBA00022527"/>
    </source>
</evidence>
<proteinExistence type="inferred from homology"/>
<feature type="compositionally biased region" description="Gly residues" evidence="8">
    <location>
        <begin position="102"/>
        <end position="118"/>
    </location>
</feature>
<keyword evidence="2 7" id="KW-0808">Transferase</keyword>
<dbReference type="InterPro" id="IPR000719">
    <property type="entry name" value="Prot_kinase_dom"/>
</dbReference>
<dbReference type="PRINTS" id="PR00717">
    <property type="entry name" value="GPCRKINASE"/>
</dbReference>
<dbReference type="SMART" id="SM00220">
    <property type="entry name" value="S_TKc"/>
    <property type="match status" value="1"/>
</dbReference>
<evidence type="ECO:0000256" key="2">
    <source>
        <dbReference type="ARBA" id="ARBA00022679"/>
    </source>
</evidence>
<dbReference type="Proteomes" id="UP001623348">
    <property type="component" value="Unassembled WGS sequence"/>
</dbReference>
<dbReference type="AlphaFoldDB" id="A0ABC9XTZ0"/>
<dbReference type="InterPro" id="IPR016137">
    <property type="entry name" value="RGS"/>
</dbReference>
<feature type="domain" description="Protein kinase" evidence="9">
    <location>
        <begin position="457"/>
        <end position="694"/>
    </location>
</feature>
<dbReference type="InterPro" id="IPR008271">
    <property type="entry name" value="Ser/Thr_kinase_AS"/>
</dbReference>
<dbReference type="GO" id="GO:0005524">
    <property type="term" value="F:ATP binding"/>
    <property type="evidence" value="ECO:0007669"/>
    <property type="project" value="UniProtKB-KW"/>
</dbReference>
<feature type="region of interest" description="Disordered" evidence="8">
    <location>
        <begin position="55"/>
        <end position="119"/>
    </location>
</feature>
<dbReference type="Gene3D" id="3.30.200.20">
    <property type="entry name" value="Phosphorylase Kinase, domain 1"/>
    <property type="match status" value="1"/>
</dbReference>
<dbReference type="Pfam" id="PF00069">
    <property type="entry name" value="Pkinase"/>
    <property type="match status" value="2"/>
</dbReference>
<feature type="domain" description="RGS" evidence="10">
    <location>
        <begin position="130"/>
        <end position="184"/>
    </location>
</feature>
<evidence type="ECO:0000259" key="10">
    <source>
        <dbReference type="PROSITE" id="PS50132"/>
    </source>
</evidence>
<evidence type="ECO:0000256" key="8">
    <source>
        <dbReference type="SAM" id="MobiDB-lite"/>
    </source>
</evidence>
<feature type="compositionally biased region" description="Polar residues" evidence="8">
    <location>
        <begin position="344"/>
        <end position="366"/>
    </location>
</feature>
<keyword evidence="4 7" id="KW-0418">Kinase</keyword>
<reference evidence="11 12" key="1">
    <citation type="submission" date="2024-06" db="EMBL/GenBank/DDBJ databases">
        <title>The draft genome of Grus japonensis, version 3.</title>
        <authorList>
            <person name="Nabeshima K."/>
            <person name="Suzuki S."/>
            <person name="Onuma M."/>
        </authorList>
    </citation>
    <scope>NUCLEOTIDE SEQUENCE [LARGE SCALE GENOMIC DNA]</scope>
    <source>
        <strain evidence="11 12">451A</strain>
    </source>
</reference>